<dbReference type="AlphaFoldDB" id="A0A841F059"/>
<dbReference type="InterPro" id="IPR050807">
    <property type="entry name" value="TransReg_Diox_bact_type"/>
</dbReference>
<reference evidence="4 5" key="1">
    <citation type="submission" date="2020-08" db="EMBL/GenBank/DDBJ databases">
        <title>Functional genomics of gut bacteria from endangered species of beetles.</title>
        <authorList>
            <person name="Carlos-Shanley C."/>
        </authorList>
    </citation>
    <scope>NUCLEOTIDE SEQUENCE [LARGE SCALE GENOMIC DNA]</scope>
    <source>
        <strain evidence="4 5">S00070</strain>
    </source>
</reference>
<evidence type="ECO:0000256" key="1">
    <source>
        <dbReference type="ARBA" id="ARBA00023125"/>
    </source>
</evidence>
<evidence type="ECO:0000313" key="5">
    <source>
        <dbReference type="Proteomes" id="UP000524404"/>
    </source>
</evidence>
<dbReference type="PANTHER" id="PTHR46797">
    <property type="entry name" value="HTH-TYPE TRANSCRIPTIONAL REGULATOR"/>
    <property type="match status" value="1"/>
</dbReference>
<dbReference type="EMBL" id="JACHKT010000036">
    <property type="protein sequence ID" value="MBB6005131.1"/>
    <property type="molecule type" value="Genomic_DNA"/>
</dbReference>
<protein>
    <submittedName>
        <fullName evidence="4">Transcriptional regulator with XRE-family HTH domain</fullName>
    </submittedName>
</protein>
<dbReference type="Gene3D" id="1.10.260.40">
    <property type="entry name" value="lambda repressor-like DNA-binding domains"/>
    <property type="match status" value="1"/>
</dbReference>
<dbReference type="PANTHER" id="PTHR46797:SF1">
    <property type="entry name" value="METHYLPHOSPHONATE SYNTHASE"/>
    <property type="match status" value="1"/>
</dbReference>
<proteinExistence type="predicted"/>
<evidence type="ECO:0000259" key="3">
    <source>
        <dbReference type="PROSITE" id="PS50943"/>
    </source>
</evidence>
<dbReference type="CDD" id="cd00093">
    <property type="entry name" value="HTH_XRE"/>
    <property type="match status" value="1"/>
</dbReference>
<accession>A0A841F059</accession>
<evidence type="ECO:0000313" key="4">
    <source>
        <dbReference type="EMBL" id="MBB6005131.1"/>
    </source>
</evidence>
<sequence length="153" mass="17766">MNTIYSKIKAIRIEKKLSQQDLGKMIGTNQSNYNRIESGLTQLTIERMEQIAKAFDMTVTELMNYEGGEIGHSEVEEYIKKIKALEKKYEALKAQFELSSNEDTETWSKQNSEIENLKKEIKSLKNTIKEKEERIKDKEMVIDALKIALKSKE</sequence>
<organism evidence="4 5">
    <name type="scientific">Arcicella rosea</name>
    <dbReference type="NCBI Taxonomy" id="502909"/>
    <lineage>
        <taxon>Bacteria</taxon>
        <taxon>Pseudomonadati</taxon>
        <taxon>Bacteroidota</taxon>
        <taxon>Cytophagia</taxon>
        <taxon>Cytophagales</taxon>
        <taxon>Flectobacillaceae</taxon>
        <taxon>Arcicella</taxon>
    </lineage>
</organism>
<feature type="domain" description="HTH cro/C1-type" evidence="3">
    <location>
        <begin position="8"/>
        <end position="62"/>
    </location>
</feature>
<dbReference type="PROSITE" id="PS50943">
    <property type="entry name" value="HTH_CROC1"/>
    <property type="match status" value="1"/>
</dbReference>
<evidence type="ECO:0000256" key="2">
    <source>
        <dbReference type="SAM" id="Coils"/>
    </source>
</evidence>
<dbReference type="Proteomes" id="UP000524404">
    <property type="component" value="Unassembled WGS sequence"/>
</dbReference>
<keyword evidence="1" id="KW-0238">DNA-binding</keyword>
<dbReference type="InterPro" id="IPR001387">
    <property type="entry name" value="Cro/C1-type_HTH"/>
</dbReference>
<dbReference type="SMART" id="SM00530">
    <property type="entry name" value="HTH_XRE"/>
    <property type="match status" value="1"/>
</dbReference>
<comment type="caution">
    <text evidence="4">The sequence shown here is derived from an EMBL/GenBank/DDBJ whole genome shotgun (WGS) entry which is preliminary data.</text>
</comment>
<feature type="coiled-coil region" evidence="2">
    <location>
        <begin position="75"/>
        <end position="148"/>
    </location>
</feature>
<keyword evidence="2" id="KW-0175">Coiled coil</keyword>
<dbReference type="Pfam" id="PF01381">
    <property type="entry name" value="HTH_3"/>
    <property type="match status" value="1"/>
</dbReference>
<dbReference type="InterPro" id="IPR010982">
    <property type="entry name" value="Lambda_DNA-bd_dom_sf"/>
</dbReference>
<dbReference type="GO" id="GO:0005829">
    <property type="term" value="C:cytosol"/>
    <property type="evidence" value="ECO:0007669"/>
    <property type="project" value="TreeGrafter"/>
</dbReference>
<dbReference type="GO" id="GO:0003677">
    <property type="term" value="F:DNA binding"/>
    <property type="evidence" value="ECO:0007669"/>
    <property type="project" value="UniProtKB-KW"/>
</dbReference>
<dbReference type="GO" id="GO:0003700">
    <property type="term" value="F:DNA-binding transcription factor activity"/>
    <property type="evidence" value="ECO:0007669"/>
    <property type="project" value="TreeGrafter"/>
</dbReference>
<dbReference type="RefSeq" id="WP_184136673.1">
    <property type="nucleotide sequence ID" value="NZ_JACHKT010000036.1"/>
</dbReference>
<gene>
    <name evidence="4" type="ORF">HNP25_003802</name>
</gene>
<name>A0A841F059_9BACT</name>
<keyword evidence="5" id="KW-1185">Reference proteome</keyword>
<dbReference type="SUPFAM" id="SSF47413">
    <property type="entry name" value="lambda repressor-like DNA-binding domains"/>
    <property type="match status" value="1"/>
</dbReference>